<name>A0ABQ9WQW4_9EUKA</name>
<comment type="caution">
    <text evidence="2">The sequence shown here is derived from an EMBL/GenBank/DDBJ whole genome shotgun (WGS) entry which is preliminary data.</text>
</comment>
<accession>A0ABQ9WQW4</accession>
<feature type="region of interest" description="Disordered" evidence="1">
    <location>
        <begin position="342"/>
        <end position="369"/>
    </location>
</feature>
<reference evidence="2 3" key="1">
    <citation type="journal article" date="2022" name="bioRxiv">
        <title>Genomics of Preaxostyla Flagellates Illuminates Evolutionary Transitions and the Path Towards Mitochondrial Loss.</title>
        <authorList>
            <person name="Novak L.V.F."/>
            <person name="Treitli S.C."/>
            <person name="Pyrih J."/>
            <person name="Halakuc P."/>
            <person name="Pipaliya S.V."/>
            <person name="Vacek V."/>
            <person name="Brzon O."/>
            <person name="Soukal P."/>
            <person name="Eme L."/>
            <person name="Dacks J.B."/>
            <person name="Karnkowska A."/>
            <person name="Elias M."/>
            <person name="Hampl V."/>
        </authorList>
    </citation>
    <scope>NUCLEOTIDE SEQUENCE [LARGE SCALE GENOMIC DNA]</scope>
    <source>
        <strain evidence="2">NAU3</strain>
        <tissue evidence="2">Gut</tissue>
    </source>
</reference>
<keyword evidence="3" id="KW-1185">Reference proteome</keyword>
<dbReference type="Proteomes" id="UP001281761">
    <property type="component" value="Unassembled WGS sequence"/>
</dbReference>
<protein>
    <submittedName>
        <fullName evidence="2">Uncharacterized protein</fullName>
    </submittedName>
</protein>
<sequence>MTDYHFPWTLQYTRLRFLKPEELKLLKQGWMDCCEEGMQDVFFVMLKIESVRRHRPLNGNYIFTCKATPLQIVSSLVSQSQMPTAMSTSFPTLPLGSLSFPSLQQGIEALTGCIRISGKDDNSFLKAHETAVSALSKVLRWLELVQALFEAVINRKRENQPHLISLPPATSPHFIPFLLRKQETPLMDDSEVNHQHIQSVTTQLALLQQQRQHRLAAWSKQLALLVDEEEAVCCRNMLTMDAKEGDPVVLASGEWEGDLQCGMLIAQALNGTFWATSRSCFSIYQRIVSIPVQIFRSSHASEASSPILEEMFQKLSSDLLQDVLHTLWKWSSQFFVASIGGHVDGNEDPEPPDNGRAENEAKTIKDGEWSTPACRHRASGIPCRMSQ</sequence>
<gene>
    <name evidence="2" type="ORF">BLNAU_23192</name>
</gene>
<organism evidence="2 3">
    <name type="scientific">Blattamonas nauphoetae</name>
    <dbReference type="NCBI Taxonomy" id="2049346"/>
    <lineage>
        <taxon>Eukaryota</taxon>
        <taxon>Metamonada</taxon>
        <taxon>Preaxostyla</taxon>
        <taxon>Oxymonadida</taxon>
        <taxon>Blattamonas</taxon>
    </lineage>
</organism>
<dbReference type="EMBL" id="JARBJD010000453">
    <property type="protein sequence ID" value="KAK2941886.1"/>
    <property type="molecule type" value="Genomic_DNA"/>
</dbReference>
<evidence type="ECO:0000313" key="3">
    <source>
        <dbReference type="Proteomes" id="UP001281761"/>
    </source>
</evidence>
<feature type="compositionally biased region" description="Basic and acidic residues" evidence="1">
    <location>
        <begin position="353"/>
        <end position="368"/>
    </location>
</feature>
<evidence type="ECO:0000256" key="1">
    <source>
        <dbReference type="SAM" id="MobiDB-lite"/>
    </source>
</evidence>
<proteinExistence type="predicted"/>
<evidence type="ECO:0000313" key="2">
    <source>
        <dbReference type="EMBL" id="KAK2941886.1"/>
    </source>
</evidence>